<sequence>MKKDIRIMLLFFLILSLPFANISCKKPARNVEEVLDFIKSIESYESYVEYEIKNDKKASTKKAKQYFHKDEGYRLELEQKRVYVYKEDSIEVEDIVNNAKYSLDNDFDELYRFTFIGEYIKYLYSSQDIKYFCKNLEGKNYMVVELIIPGNNRNLKTAFMYVDLTKNLPEKIVIFDERGNERVSAIYRNLDINIELDKNLFK</sequence>
<comment type="caution">
    <text evidence="1">The sequence shown here is derived from an EMBL/GenBank/DDBJ whole genome shotgun (WGS) entry which is preliminary data.</text>
</comment>
<dbReference type="EMBL" id="JAHLQL010000004">
    <property type="protein sequence ID" value="MBU5592572.1"/>
    <property type="molecule type" value="Genomic_DNA"/>
</dbReference>
<evidence type="ECO:0000313" key="2">
    <source>
        <dbReference type="Proteomes" id="UP000736583"/>
    </source>
</evidence>
<protein>
    <recommendedName>
        <fullName evidence="3">Membrane associated protein</fullName>
    </recommendedName>
</protein>
<evidence type="ECO:0008006" key="3">
    <source>
        <dbReference type="Google" id="ProtNLM"/>
    </source>
</evidence>
<accession>A0ABS6F224</accession>
<reference evidence="1 2" key="1">
    <citation type="submission" date="2021-06" db="EMBL/GenBank/DDBJ databases">
        <authorList>
            <person name="Sun Q."/>
            <person name="Li D."/>
        </authorList>
    </citation>
    <scope>NUCLEOTIDE SEQUENCE [LARGE SCALE GENOMIC DNA]</scope>
    <source>
        <strain evidence="1 2">MSJ-4</strain>
    </source>
</reference>
<name>A0ABS6F224_9CLOT</name>
<dbReference type="Proteomes" id="UP000736583">
    <property type="component" value="Unassembled WGS sequence"/>
</dbReference>
<gene>
    <name evidence="1" type="ORF">KQI89_12475</name>
</gene>
<dbReference type="RefSeq" id="WP_216457339.1">
    <property type="nucleotide sequence ID" value="NZ_JAHLQL010000004.1"/>
</dbReference>
<organism evidence="1 2">
    <name type="scientific">Clostridium simiarum</name>
    <dbReference type="NCBI Taxonomy" id="2841506"/>
    <lineage>
        <taxon>Bacteria</taxon>
        <taxon>Bacillati</taxon>
        <taxon>Bacillota</taxon>
        <taxon>Clostridia</taxon>
        <taxon>Eubacteriales</taxon>
        <taxon>Clostridiaceae</taxon>
        <taxon>Clostridium</taxon>
    </lineage>
</organism>
<proteinExistence type="predicted"/>
<dbReference type="NCBIfam" id="NF041287">
    <property type="entry name" value="lipo_GerS_rel"/>
    <property type="match status" value="1"/>
</dbReference>
<evidence type="ECO:0000313" key="1">
    <source>
        <dbReference type="EMBL" id="MBU5592572.1"/>
    </source>
</evidence>
<dbReference type="PIRSF" id="PIRSF033729">
    <property type="entry name" value="UCP033729"/>
    <property type="match status" value="1"/>
</dbReference>
<dbReference type="InterPro" id="IPR014584">
    <property type="entry name" value="UCP033729"/>
</dbReference>
<keyword evidence="2" id="KW-1185">Reference proteome</keyword>